<protein>
    <submittedName>
        <fullName evidence="2">Uncharacterized protein</fullName>
    </submittedName>
</protein>
<sequence length="134" mass="14089">MPNPNKDGTSESDAVGGQQSVSKTPLINAVQQPKQVAINPDGNHCIQNGYRPMVNNTNHIPVKADIQPGPTANNPTRNAVTVMAIANGDVPHVRPRIPGGSLLGTARSVLPLVMDITAQGGCNQHRRENMATGT</sequence>
<feature type="compositionally biased region" description="Polar residues" evidence="1">
    <location>
        <begin position="17"/>
        <end position="32"/>
    </location>
</feature>
<accession>A0A9W9YDD8</accession>
<evidence type="ECO:0000313" key="3">
    <source>
        <dbReference type="Proteomes" id="UP001163046"/>
    </source>
</evidence>
<dbReference type="EMBL" id="MU827798">
    <property type="protein sequence ID" value="KAJ7328142.1"/>
    <property type="molecule type" value="Genomic_DNA"/>
</dbReference>
<evidence type="ECO:0000313" key="2">
    <source>
        <dbReference type="EMBL" id="KAJ7328142.1"/>
    </source>
</evidence>
<reference evidence="2" key="1">
    <citation type="submission" date="2023-01" db="EMBL/GenBank/DDBJ databases">
        <title>Genome assembly of the deep-sea coral Lophelia pertusa.</title>
        <authorList>
            <person name="Herrera S."/>
            <person name="Cordes E."/>
        </authorList>
    </citation>
    <scope>NUCLEOTIDE SEQUENCE</scope>
    <source>
        <strain evidence="2">USNM1676648</strain>
        <tissue evidence="2">Polyp</tissue>
    </source>
</reference>
<evidence type="ECO:0000256" key="1">
    <source>
        <dbReference type="SAM" id="MobiDB-lite"/>
    </source>
</evidence>
<proteinExistence type="predicted"/>
<keyword evidence="3" id="KW-1185">Reference proteome</keyword>
<dbReference type="AlphaFoldDB" id="A0A9W9YDD8"/>
<name>A0A9W9YDD8_9CNID</name>
<feature type="region of interest" description="Disordered" evidence="1">
    <location>
        <begin position="1"/>
        <end position="32"/>
    </location>
</feature>
<gene>
    <name evidence="2" type="ORF">OS493_025547</name>
</gene>
<organism evidence="2 3">
    <name type="scientific">Desmophyllum pertusum</name>
    <dbReference type="NCBI Taxonomy" id="174260"/>
    <lineage>
        <taxon>Eukaryota</taxon>
        <taxon>Metazoa</taxon>
        <taxon>Cnidaria</taxon>
        <taxon>Anthozoa</taxon>
        <taxon>Hexacorallia</taxon>
        <taxon>Scleractinia</taxon>
        <taxon>Caryophylliina</taxon>
        <taxon>Caryophylliidae</taxon>
        <taxon>Desmophyllum</taxon>
    </lineage>
</organism>
<dbReference type="Proteomes" id="UP001163046">
    <property type="component" value="Unassembled WGS sequence"/>
</dbReference>
<comment type="caution">
    <text evidence="2">The sequence shown here is derived from an EMBL/GenBank/DDBJ whole genome shotgun (WGS) entry which is preliminary data.</text>
</comment>